<proteinExistence type="predicted"/>
<name>A0A098LLN6_9BACT</name>
<dbReference type="RefSeq" id="WP_045467834.1">
    <property type="nucleotide sequence ID" value="NZ_BBLT01000011.1"/>
</dbReference>
<dbReference type="STRING" id="153721.MYP_4293"/>
<dbReference type="EMBL" id="BBLT01000011">
    <property type="protein sequence ID" value="GAL87063.1"/>
    <property type="molecule type" value="Genomic_DNA"/>
</dbReference>
<evidence type="ECO:0008006" key="3">
    <source>
        <dbReference type="Google" id="ProtNLM"/>
    </source>
</evidence>
<gene>
    <name evidence="1" type="ORF">MYP_4293</name>
</gene>
<sequence>MKKYTPLFMAIFVACSTPSEKTEMKDTTAYSIKDTSAPSAITENNIANDHMTILAFHKQLQATPLRLNHNVSYTLPDIKEEDGKYAVYDPAYEEPVDQAVVSTSHDSIAYTSGDYSVRAVELKSCKGQSYAALLISELMGNFESYTLKVFRLNNEKFIDVTDEVLNQSDLNAITTANISKDDFHYHIDKNSINVKLNPSKLGPSFKESNGEDPILKTTEDERKKRVRLEWSSDACKFIVK</sequence>
<evidence type="ECO:0000313" key="2">
    <source>
        <dbReference type="Proteomes" id="UP000030185"/>
    </source>
</evidence>
<evidence type="ECO:0000313" key="1">
    <source>
        <dbReference type="EMBL" id="GAL87063.1"/>
    </source>
</evidence>
<organism evidence="1 2">
    <name type="scientific">Sporocytophaga myxococcoides</name>
    <dbReference type="NCBI Taxonomy" id="153721"/>
    <lineage>
        <taxon>Bacteria</taxon>
        <taxon>Pseudomonadati</taxon>
        <taxon>Bacteroidota</taxon>
        <taxon>Cytophagia</taxon>
        <taxon>Cytophagales</taxon>
        <taxon>Cytophagaceae</taxon>
        <taxon>Sporocytophaga</taxon>
    </lineage>
</organism>
<dbReference type="Proteomes" id="UP000030185">
    <property type="component" value="Unassembled WGS sequence"/>
</dbReference>
<keyword evidence="2" id="KW-1185">Reference proteome</keyword>
<accession>A0A098LLN6</accession>
<dbReference type="OrthoDB" id="9820489at2"/>
<dbReference type="PROSITE" id="PS51257">
    <property type="entry name" value="PROKAR_LIPOPROTEIN"/>
    <property type="match status" value="1"/>
</dbReference>
<protein>
    <recommendedName>
        <fullName evidence="3">Lipoprotein</fullName>
    </recommendedName>
</protein>
<comment type="caution">
    <text evidence="1">The sequence shown here is derived from an EMBL/GenBank/DDBJ whole genome shotgun (WGS) entry which is preliminary data.</text>
</comment>
<dbReference type="AlphaFoldDB" id="A0A098LLN6"/>
<reference evidence="1 2" key="1">
    <citation type="submission" date="2014-09" db="EMBL/GenBank/DDBJ databases">
        <title>Sporocytophaga myxococcoides PG-01 genome sequencing.</title>
        <authorList>
            <person name="Liu L."/>
            <person name="Gao P.J."/>
            <person name="Chen G.J."/>
            <person name="Wang L.S."/>
        </authorList>
    </citation>
    <scope>NUCLEOTIDE SEQUENCE [LARGE SCALE GENOMIC DNA]</scope>
    <source>
        <strain evidence="1 2">PG-01</strain>
    </source>
</reference>